<gene>
    <name evidence="1" type="ordered locus">HCH_04100</name>
</gene>
<dbReference type="HOGENOM" id="CLU_114601_0_1_6"/>
<dbReference type="PANTHER" id="PTHR38031:SF1">
    <property type="entry name" value="SULFUR CARRIER PROTEIN CYSO"/>
    <property type="match status" value="1"/>
</dbReference>
<dbReference type="EMBL" id="CP000155">
    <property type="protein sequence ID" value="ABC30811.1"/>
    <property type="molecule type" value="Genomic_DNA"/>
</dbReference>
<dbReference type="InterPro" id="IPR052045">
    <property type="entry name" value="Sulfur_Carrier/Prot_Modifier"/>
</dbReference>
<dbReference type="PANTHER" id="PTHR38031">
    <property type="entry name" value="SULFUR CARRIER PROTEIN SLR0821-RELATED"/>
    <property type="match status" value="1"/>
</dbReference>
<dbReference type="Gene3D" id="3.10.20.30">
    <property type="match status" value="1"/>
</dbReference>
<dbReference type="eggNOG" id="COG1977">
    <property type="taxonomic scope" value="Bacteria"/>
</dbReference>
<dbReference type="Pfam" id="PF02597">
    <property type="entry name" value="ThiS"/>
    <property type="match status" value="1"/>
</dbReference>
<sequence>MLISKHDVGLAKGITTTNMATVTFTNNLKRYLSCPPRDVQAGTVAEALQRVFADNARLAGYILDDQDRLRKNIAIFVDGQMIRDRLHLTDALQPESEVHVLQALSGG</sequence>
<dbReference type="STRING" id="349521.HCH_04100"/>
<dbReference type="InterPro" id="IPR016155">
    <property type="entry name" value="Mopterin_synth/thiamin_S_b"/>
</dbReference>
<dbReference type="InterPro" id="IPR012675">
    <property type="entry name" value="Beta-grasp_dom_sf"/>
</dbReference>
<proteinExistence type="predicted"/>
<accession>Q2SEW3</accession>
<dbReference type="KEGG" id="hch:HCH_04100"/>
<reference evidence="1 2" key="1">
    <citation type="journal article" date="2005" name="Nucleic Acids Res.">
        <title>Genomic blueprint of Hahella chejuensis, a marine microbe producing an algicidal agent.</title>
        <authorList>
            <person name="Jeong H."/>
            <person name="Yim J.H."/>
            <person name="Lee C."/>
            <person name="Choi S.-H."/>
            <person name="Park Y.K."/>
            <person name="Yoon S.H."/>
            <person name="Hur C.-G."/>
            <person name="Kang H.-Y."/>
            <person name="Kim D."/>
            <person name="Lee H.H."/>
            <person name="Park K.H."/>
            <person name="Park S.-H."/>
            <person name="Park H.-S."/>
            <person name="Lee H.K."/>
            <person name="Oh T.K."/>
            <person name="Kim J.F."/>
        </authorList>
    </citation>
    <scope>NUCLEOTIDE SEQUENCE [LARGE SCALE GENOMIC DNA]</scope>
    <source>
        <strain evidence="1 2">KCTC 2396</strain>
    </source>
</reference>
<dbReference type="SUPFAM" id="SSF54285">
    <property type="entry name" value="MoaD/ThiS"/>
    <property type="match status" value="1"/>
</dbReference>
<evidence type="ECO:0000313" key="1">
    <source>
        <dbReference type="EMBL" id="ABC30811.1"/>
    </source>
</evidence>
<evidence type="ECO:0000313" key="2">
    <source>
        <dbReference type="Proteomes" id="UP000000238"/>
    </source>
</evidence>
<protein>
    <submittedName>
        <fullName evidence="1">ThiS family protein</fullName>
    </submittedName>
</protein>
<organism evidence="1 2">
    <name type="scientific">Hahella chejuensis (strain KCTC 2396)</name>
    <dbReference type="NCBI Taxonomy" id="349521"/>
    <lineage>
        <taxon>Bacteria</taxon>
        <taxon>Pseudomonadati</taxon>
        <taxon>Pseudomonadota</taxon>
        <taxon>Gammaproteobacteria</taxon>
        <taxon>Oceanospirillales</taxon>
        <taxon>Hahellaceae</taxon>
        <taxon>Hahella</taxon>
    </lineage>
</organism>
<dbReference type="InterPro" id="IPR003749">
    <property type="entry name" value="ThiS/MoaD-like"/>
</dbReference>
<dbReference type="Proteomes" id="UP000000238">
    <property type="component" value="Chromosome"/>
</dbReference>
<dbReference type="AlphaFoldDB" id="Q2SEW3"/>
<keyword evidence="2" id="KW-1185">Reference proteome</keyword>
<name>Q2SEW3_HAHCH</name>